<dbReference type="OrthoDB" id="7676067at2759"/>
<dbReference type="InterPro" id="IPR052125">
    <property type="entry name" value="KLHDC10"/>
</dbReference>
<dbReference type="SUPFAM" id="SSF117281">
    <property type="entry name" value="Kelch motif"/>
    <property type="match status" value="1"/>
</dbReference>
<name>A0A1W0WFE8_HYPEX</name>
<reference evidence="4" key="1">
    <citation type="submission" date="2017-01" db="EMBL/GenBank/DDBJ databases">
        <title>Comparative genomics of anhydrobiosis in the tardigrade Hypsibius dujardini.</title>
        <authorList>
            <person name="Yoshida Y."/>
            <person name="Koutsovoulos G."/>
            <person name="Laetsch D."/>
            <person name="Stevens L."/>
            <person name="Kumar S."/>
            <person name="Horikawa D."/>
            <person name="Ishino K."/>
            <person name="Komine S."/>
            <person name="Tomita M."/>
            <person name="Blaxter M."/>
            <person name="Arakawa K."/>
        </authorList>
    </citation>
    <scope>NUCLEOTIDE SEQUENCE [LARGE SCALE GENOMIC DNA]</scope>
    <source>
        <strain evidence="4">Z151</strain>
    </source>
</reference>
<comment type="caution">
    <text evidence="3">The sequence shown here is derived from an EMBL/GenBank/DDBJ whole genome shotgun (WGS) entry which is preliminary data.</text>
</comment>
<proteinExistence type="predicted"/>
<organism evidence="3 4">
    <name type="scientific">Hypsibius exemplaris</name>
    <name type="common">Freshwater tardigrade</name>
    <dbReference type="NCBI Taxonomy" id="2072580"/>
    <lineage>
        <taxon>Eukaryota</taxon>
        <taxon>Metazoa</taxon>
        <taxon>Ecdysozoa</taxon>
        <taxon>Tardigrada</taxon>
        <taxon>Eutardigrada</taxon>
        <taxon>Parachela</taxon>
        <taxon>Hypsibioidea</taxon>
        <taxon>Hypsibiidae</taxon>
        <taxon>Hypsibius</taxon>
    </lineage>
</organism>
<evidence type="ECO:0000256" key="2">
    <source>
        <dbReference type="ARBA" id="ARBA00022737"/>
    </source>
</evidence>
<dbReference type="AlphaFoldDB" id="A0A1W0WFE8"/>
<keyword evidence="4" id="KW-1185">Reference proteome</keyword>
<dbReference type="PANTHER" id="PTHR46428">
    <property type="entry name" value="KELCH DOMAIN-CONTAINING PROTEIN 10"/>
    <property type="match status" value="1"/>
</dbReference>
<protein>
    <submittedName>
        <fullName evidence="3">Uncharacterized protein</fullName>
    </submittedName>
</protein>
<evidence type="ECO:0000313" key="3">
    <source>
        <dbReference type="EMBL" id="OQV13924.1"/>
    </source>
</evidence>
<sequence>MDSVLDFALKDPQSCLRMSMPSSGPSPPASTNFNLNCNLIRHPKGRTRSTARSGHRIVADEANLYSFRRYNPTHQPSNETHDLFGEVWGFNLVTRQWIKLSPIPAQWNRIE</sequence>
<dbReference type="PANTHER" id="PTHR46428:SF1">
    <property type="entry name" value="KELCH DOMAIN-CONTAINING PROTEIN 10"/>
    <property type="match status" value="1"/>
</dbReference>
<gene>
    <name evidence="3" type="ORF">BV898_11918</name>
</gene>
<dbReference type="Proteomes" id="UP000192578">
    <property type="component" value="Unassembled WGS sequence"/>
</dbReference>
<evidence type="ECO:0000313" key="4">
    <source>
        <dbReference type="Proteomes" id="UP000192578"/>
    </source>
</evidence>
<accession>A0A1W0WFE8</accession>
<dbReference type="EMBL" id="MTYJ01000114">
    <property type="protein sequence ID" value="OQV13924.1"/>
    <property type="molecule type" value="Genomic_DNA"/>
</dbReference>
<dbReference type="InterPro" id="IPR015915">
    <property type="entry name" value="Kelch-typ_b-propeller"/>
</dbReference>
<evidence type="ECO:0000256" key="1">
    <source>
        <dbReference type="ARBA" id="ARBA00022441"/>
    </source>
</evidence>
<keyword evidence="2" id="KW-0677">Repeat</keyword>
<dbReference type="GO" id="GO:0032874">
    <property type="term" value="P:positive regulation of stress-activated MAPK cascade"/>
    <property type="evidence" value="ECO:0007669"/>
    <property type="project" value="TreeGrafter"/>
</dbReference>
<keyword evidence="1" id="KW-0880">Kelch repeat</keyword>